<gene>
    <name evidence="1" type="ORF">TSIB3V08_LOCUS9691</name>
</gene>
<proteinExistence type="predicted"/>
<evidence type="ECO:0000313" key="1">
    <source>
        <dbReference type="EMBL" id="CAD7265660.1"/>
    </source>
</evidence>
<protein>
    <submittedName>
        <fullName evidence="1">Uncharacterized protein</fullName>
    </submittedName>
</protein>
<name>A0A7R9G3J1_TIMSH</name>
<organism evidence="1">
    <name type="scientific">Timema shepardi</name>
    <name type="common">Walking stick</name>
    <dbReference type="NCBI Taxonomy" id="629360"/>
    <lineage>
        <taxon>Eukaryota</taxon>
        <taxon>Metazoa</taxon>
        <taxon>Ecdysozoa</taxon>
        <taxon>Arthropoda</taxon>
        <taxon>Hexapoda</taxon>
        <taxon>Insecta</taxon>
        <taxon>Pterygota</taxon>
        <taxon>Neoptera</taxon>
        <taxon>Polyneoptera</taxon>
        <taxon>Phasmatodea</taxon>
        <taxon>Timematodea</taxon>
        <taxon>Timematoidea</taxon>
        <taxon>Timematidae</taxon>
        <taxon>Timema</taxon>
    </lineage>
</organism>
<sequence>MDVKFLKFSLGDSNPPLVWKTHMGALAIVSNILLNKVIITTYNSFTSDFLFQININLFVRNETKKSTVCRFNEPSDSLRR</sequence>
<dbReference type="AlphaFoldDB" id="A0A7R9G3J1"/>
<accession>A0A7R9G3J1</accession>
<reference evidence="1" key="1">
    <citation type="submission" date="2020-11" db="EMBL/GenBank/DDBJ databases">
        <authorList>
            <person name="Tran Van P."/>
        </authorList>
    </citation>
    <scope>NUCLEOTIDE SEQUENCE</scope>
</reference>
<dbReference type="EMBL" id="OC005806">
    <property type="protein sequence ID" value="CAD7265660.1"/>
    <property type="molecule type" value="Genomic_DNA"/>
</dbReference>